<dbReference type="InterPro" id="IPR006517">
    <property type="entry name" value="Phage_terminase_lsu-like_C"/>
</dbReference>
<gene>
    <name evidence="3" type="ORF">LCGC14_0914840</name>
</gene>
<dbReference type="EMBL" id="LAZR01003058">
    <property type="protein sequence ID" value="KKN22475.1"/>
    <property type="molecule type" value="Genomic_DNA"/>
</dbReference>
<comment type="caution">
    <text evidence="3">The sequence shown here is derived from an EMBL/GenBank/DDBJ whole genome shotgun (WGS) entry which is preliminary data.</text>
</comment>
<feature type="domain" description="Terminase large subunit gp17-like C-terminal" evidence="2">
    <location>
        <begin position="350"/>
        <end position="493"/>
    </location>
</feature>
<reference evidence="3" key="1">
    <citation type="journal article" date="2015" name="Nature">
        <title>Complex archaea that bridge the gap between prokaryotes and eukaryotes.</title>
        <authorList>
            <person name="Spang A."/>
            <person name="Saw J.H."/>
            <person name="Jorgensen S.L."/>
            <person name="Zaremba-Niedzwiedzka K."/>
            <person name="Martijn J."/>
            <person name="Lind A.E."/>
            <person name="van Eijk R."/>
            <person name="Schleper C."/>
            <person name="Guy L."/>
            <person name="Ettema T.J."/>
        </authorList>
    </citation>
    <scope>NUCLEOTIDE SEQUENCE</scope>
</reference>
<dbReference type="AlphaFoldDB" id="A0A0F9NSI7"/>
<protein>
    <recommendedName>
        <fullName evidence="2">Terminase large subunit gp17-like C-terminal domain-containing protein</fullName>
    </recommendedName>
</protein>
<evidence type="ECO:0000259" key="2">
    <source>
        <dbReference type="Pfam" id="PF17289"/>
    </source>
</evidence>
<proteinExistence type="predicted"/>
<evidence type="ECO:0000256" key="1">
    <source>
        <dbReference type="ARBA" id="ARBA00022612"/>
    </source>
</evidence>
<name>A0A0F9NSI7_9ZZZZ</name>
<sequence length="515" mass="59077">MLIDSLGLRQKRYLDALLTEVNFVGLRKYTTGAWPLVESRRPYIPNWHIDAICEHLEAVAIGDIQNLIINIPPRHMKSLTVSVFWPTWMWTWMPEHQWLFSSYSSSLAIRDSVKSRNIMQSRWYQERWGDKFKFTSDQNQKSFYVNNQSGHRYATTIGGAATGEGGDTLVVDDPHKIKEAESELQRLTVTGWWDGTMTTRLNNPITGNKVIIMQRVHEADLVGHVLEKMQEGGSQYEHLKLPAEYEGDKTFTGIGFRDPRTQPNELLWSERFPKHIISEWKIDLGSRISAGQLQQRPAPEEGDVFKRAWWRYWQPKDMHLPPVIVKLGDGLFIEVPVIVLPKTFNQLLQSWDMTFKETTGTDFVVGQVWARKLAQKFLLYEVRARLSFTQTVKAVLNVTNLFPRARLKLVEDKANGPAVISYLRSKVSGLVAVNPLGGKESRANAVAPTIEAGNVFLPHPLIADWVPDWIEEQTVFPNGAFDDRVDSMSQALTRLLREEERQKKKRKGSKVIRTN</sequence>
<organism evidence="3">
    <name type="scientific">marine sediment metagenome</name>
    <dbReference type="NCBI Taxonomy" id="412755"/>
    <lineage>
        <taxon>unclassified sequences</taxon>
        <taxon>metagenomes</taxon>
        <taxon>ecological metagenomes</taxon>
    </lineage>
</organism>
<dbReference type="Pfam" id="PF17289">
    <property type="entry name" value="Terminase_6C"/>
    <property type="match status" value="1"/>
</dbReference>
<accession>A0A0F9NSI7</accession>
<dbReference type="NCBIfam" id="TIGR01630">
    <property type="entry name" value="psiM2_ORF9"/>
    <property type="match status" value="1"/>
</dbReference>
<evidence type="ECO:0000313" key="3">
    <source>
        <dbReference type="EMBL" id="KKN22475.1"/>
    </source>
</evidence>
<keyword evidence="1" id="KW-1188">Viral release from host cell</keyword>
<dbReference type="InterPro" id="IPR035421">
    <property type="entry name" value="Terminase_6C"/>
</dbReference>